<evidence type="ECO:0000256" key="1">
    <source>
        <dbReference type="ARBA" id="ARBA00022490"/>
    </source>
</evidence>
<dbReference type="SUPFAM" id="SSF55729">
    <property type="entry name" value="Acyl-CoA N-acyltransferases (Nat)"/>
    <property type="match status" value="1"/>
</dbReference>
<dbReference type="PANTHER" id="PTHR30098:SF2">
    <property type="entry name" value="LEUCYL_PHENYLALANYL-TRNA--PROTEIN TRANSFERASE"/>
    <property type="match status" value="1"/>
</dbReference>
<name>A0ABU3TUY0_9BACT</name>
<dbReference type="Gene3D" id="3.30.70.3550">
    <property type="entry name" value="Leucyl/phenylalanyl-tRNA-protein transferase, N-terminal domain"/>
    <property type="match status" value="1"/>
</dbReference>
<dbReference type="InterPro" id="IPR016181">
    <property type="entry name" value="Acyl_CoA_acyltransferase"/>
</dbReference>
<sequence>MENDNSLTAEALIYAYTSGVFPMAEADGTIYWYRPDPRAIIPIDTYKPAKSLKPILNRGQFEVRINTQFETVMRACAAPRAYEQETWISEEIIQAYVDLHFMGFAHSVEVYEHGELVGGLYGVHIGSVFFGESMFMKVSNASKVAFHYLIEILRFNDFGLLDTQFINDNVQRYGAIEIKRTAYEKLLSKCLLRASEFKLPAK</sequence>
<dbReference type="RefSeq" id="WP_316070905.1">
    <property type="nucleotide sequence ID" value="NZ_JAVNWW010000008.1"/>
</dbReference>
<organism evidence="5 6">
    <name type="scientific">Aquirufa regiilacus</name>
    <dbReference type="NCBI Taxonomy" id="3024868"/>
    <lineage>
        <taxon>Bacteria</taxon>
        <taxon>Pseudomonadati</taxon>
        <taxon>Bacteroidota</taxon>
        <taxon>Cytophagia</taxon>
        <taxon>Cytophagales</taxon>
        <taxon>Flectobacillaceae</taxon>
        <taxon>Aquirufa</taxon>
    </lineage>
</organism>
<keyword evidence="3 4" id="KW-0012">Acyltransferase</keyword>
<keyword evidence="2 4" id="KW-0808">Transferase</keyword>
<dbReference type="Gene3D" id="3.40.630.70">
    <property type="entry name" value="Leucyl/phenylalanyl-tRNA-protein transferase, C-terminal domain"/>
    <property type="match status" value="1"/>
</dbReference>
<comment type="catalytic activity">
    <reaction evidence="4">
        <text>N-terminal L-arginyl-[protein] + L-leucyl-tRNA(Leu) = N-terminal L-leucyl-L-arginyl-[protein] + tRNA(Leu) + H(+)</text>
        <dbReference type="Rhea" id="RHEA:50416"/>
        <dbReference type="Rhea" id="RHEA-COMP:9613"/>
        <dbReference type="Rhea" id="RHEA-COMP:9622"/>
        <dbReference type="Rhea" id="RHEA-COMP:12672"/>
        <dbReference type="Rhea" id="RHEA-COMP:12673"/>
        <dbReference type="ChEBI" id="CHEBI:15378"/>
        <dbReference type="ChEBI" id="CHEBI:64719"/>
        <dbReference type="ChEBI" id="CHEBI:78442"/>
        <dbReference type="ChEBI" id="CHEBI:78494"/>
        <dbReference type="ChEBI" id="CHEBI:133044"/>
        <dbReference type="EC" id="2.3.2.6"/>
    </reaction>
</comment>
<comment type="caution">
    <text evidence="5">The sequence shown here is derived from an EMBL/GenBank/DDBJ whole genome shotgun (WGS) entry which is preliminary data.</text>
</comment>
<protein>
    <recommendedName>
        <fullName evidence="4">Leucyl/phenylalanyl-tRNA--protein transferase</fullName>
        <ecNumber evidence="4">2.3.2.6</ecNumber>
    </recommendedName>
    <alternativeName>
        <fullName evidence="4">L/F-transferase</fullName>
    </alternativeName>
    <alternativeName>
        <fullName evidence="4">Leucyltransferase</fullName>
    </alternativeName>
    <alternativeName>
        <fullName evidence="4">Phenyalanyltransferase</fullName>
    </alternativeName>
</protein>
<accession>A0ABU3TUY0</accession>
<keyword evidence="1 4" id="KW-0963">Cytoplasm</keyword>
<evidence type="ECO:0000256" key="3">
    <source>
        <dbReference type="ARBA" id="ARBA00023315"/>
    </source>
</evidence>
<comment type="catalytic activity">
    <reaction evidence="4">
        <text>N-terminal L-lysyl-[protein] + L-leucyl-tRNA(Leu) = N-terminal L-leucyl-L-lysyl-[protein] + tRNA(Leu) + H(+)</text>
        <dbReference type="Rhea" id="RHEA:12340"/>
        <dbReference type="Rhea" id="RHEA-COMP:9613"/>
        <dbReference type="Rhea" id="RHEA-COMP:9622"/>
        <dbReference type="Rhea" id="RHEA-COMP:12670"/>
        <dbReference type="Rhea" id="RHEA-COMP:12671"/>
        <dbReference type="ChEBI" id="CHEBI:15378"/>
        <dbReference type="ChEBI" id="CHEBI:65249"/>
        <dbReference type="ChEBI" id="CHEBI:78442"/>
        <dbReference type="ChEBI" id="CHEBI:78494"/>
        <dbReference type="ChEBI" id="CHEBI:133043"/>
        <dbReference type="EC" id="2.3.2.6"/>
    </reaction>
</comment>
<dbReference type="EMBL" id="JAVNWW010000008">
    <property type="protein sequence ID" value="MDU0809661.1"/>
    <property type="molecule type" value="Genomic_DNA"/>
</dbReference>
<dbReference type="InterPro" id="IPR004616">
    <property type="entry name" value="Leu/Phe-tRNA_Trfase"/>
</dbReference>
<comment type="function">
    <text evidence="4">Functions in the N-end rule pathway of protein degradation where it conjugates Leu, Phe and, less efficiently, Met from aminoacyl-tRNAs to the N-termini of proteins containing an N-terminal arginine or lysine.</text>
</comment>
<comment type="subcellular location">
    <subcellularLocation>
        <location evidence="4">Cytoplasm</location>
    </subcellularLocation>
</comment>
<reference evidence="5 6" key="1">
    <citation type="submission" date="2023-09" db="EMBL/GenBank/DDBJ databases">
        <title>Aquirufa genomes.</title>
        <authorList>
            <person name="Pitt A."/>
        </authorList>
    </citation>
    <scope>NUCLEOTIDE SEQUENCE [LARGE SCALE GENOMIC DNA]</scope>
    <source>
        <strain evidence="5 6">LEOWEIH-7C</strain>
    </source>
</reference>
<evidence type="ECO:0000313" key="6">
    <source>
        <dbReference type="Proteomes" id="UP001249959"/>
    </source>
</evidence>
<dbReference type="Pfam" id="PF03588">
    <property type="entry name" value="Leu_Phe_trans"/>
    <property type="match status" value="1"/>
</dbReference>
<dbReference type="NCBIfam" id="TIGR00667">
    <property type="entry name" value="aat"/>
    <property type="match status" value="1"/>
</dbReference>
<gene>
    <name evidence="4 5" type="primary">aat</name>
    <name evidence="5" type="ORF">PQG45_11540</name>
</gene>
<evidence type="ECO:0000256" key="4">
    <source>
        <dbReference type="HAMAP-Rule" id="MF_00688"/>
    </source>
</evidence>
<evidence type="ECO:0000256" key="2">
    <source>
        <dbReference type="ARBA" id="ARBA00022679"/>
    </source>
</evidence>
<proteinExistence type="inferred from homology"/>
<comment type="catalytic activity">
    <reaction evidence="4">
        <text>L-phenylalanyl-tRNA(Phe) + an N-terminal L-alpha-aminoacyl-[protein] = an N-terminal L-phenylalanyl-L-alpha-aminoacyl-[protein] + tRNA(Phe)</text>
        <dbReference type="Rhea" id="RHEA:43632"/>
        <dbReference type="Rhea" id="RHEA-COMP:9668"/>
        <dbReference type="Rhea" id="RHEA-COMP:9699"/>
        <dbReference type="Rhea" id="RHEA-COMP:10636"/>
        <dbReference type="Rhea" id="RHEA-COMP:10637"/>
        <dbReference type="ChEBI" id="CHEBI:78442"/>
        <dbReference type="ChEBI" id="CHEBI:78531"/>
        <dbReference type="ChEBI" id="CHEBI:78597"/>
        <dbReference type="ChEBI" id="CHEBI:83561"/>
        <dbReference type="EC" id="2.3.2.6"/>
    </reaction>
</comment>
<dbReference type="HAMAP" id="MF_00688">
    <property type="entry name" value="Leu_Phe_trans"/>
    <property type="match status" value="1"/>
</dbReference>
<dbReference type="PANTHER" id="PTHR30098">
    <property type="entry name" value="LEUCYL/PHENYLALANYL-TRNA--PROTEIN TRANSFERASE"/>
    <property type="match status" value="1"/>
</dbReference>
<comment type="similarity">
    <text evidence="4">Belongs to the L/F-transferase family.</text>
</comment>
<dbReference type="InterPro" id="IPR042203">
    <property type="entry name" value="Leu/Phe-tRNA_Trfase_C"/>
</dbReference>
<dbReference type="EC" id="2.3.2.6" evidence="4"/>
<dbReference type="InterPro" id="IPR042221">
    <property type="entry name" value="Leu/Phe-tRNA_Trfase_N"/>
</dbReference>
<evidence type="ECO:0000313" key="5">
    <source>
        <dbReference type="EMBL" id="MDU0809661.1"/>
    </source>
</evidence>
<keyword evidence="6" id="KW-1185">Reference proteome</keyword>
<dbReference type="GO" id="GO:0008914">
    <property type="term" value="F:leucyl-tRNA--protein transferase activity"/>
    <property type="evidence" value="ECO:0007669"/>
    <property type="project" value="UniProtKB-EC"/>
</dbReference>
<dbReference type="Proteomes" id="UP001249959">
    <property type="component" value="Unassembled WGS sequence"/>
</dbReference>